<dbReference type="PANTHER" id="PTHR14087:SF8">
    <property type="entry name" value="OS03G0676100 PROTEIN"/>
    <property type="match status" value="1"/>
</dbReference>
<dbReference type="CDD" id="cd21133">
    <property type="entry name" value="EVE"/>
    <property type="match status" value="1"/>
</dbReference>
<accession>A0A1N7JI11</accession>
<dbReference type="Gene3D" id="3.10.590.10">
    <property type="entry name" value="ph1033 like domains"/>
    <property type="match status" value="1"/>
</dbReference>
<evidence type="ECO:0000259" key="1">
    <source>
        <dbReference type="Pfam" id="PF01878"/>
    </source>
</evidence>
<dbReference type="InterPro" id="IPR047197">
    <property type="entry name" value="THYN1-like_EVE"/>
</dbReference>
<organism evidence="2 3">
    <name type="scientific">Insolitispirillum peregrinum</name>
    <dbReference type="NCBI Taxonomy" id="80876"/>
    <lineage>
        <taxon>Bacteria</taxon>
        <taxon>Pseudomonadati</taxon>
        <taxon>Pseudomonadota</taxon>
        <taxon>Alphaproteobacteria</taxon>
        <taxon>Rhodospirillales</taxon>
        <taxon>Novispirillaceae</taxon>
        <taxon>Insolitispirillum</taxon>
    </lineage>
</organism>
<dbReference type="EMBL" id="FTOA01000002">
    <property type="protein sequence ID" value="SIS48983.1"/>
    <property type="molecule type" value="Genomic_DNA"/>
</dbReference>
<dbReference type="OrthoDB" id="9791347at2"/>
<dbReference type="SUPFAM" id="SSF88697">
    <property type="entry name" value="PUA domain-like"/>
    <property type="match status" value="1"/>
</dbReference>
<dbReference type="InterPro" id="IPR052181">
    <property type="entry name" value="5hmC_binding"/>
</dbReference>
<dbReference type="Pfam" id="PF01878">
    <property type="entry name" value="EVE"/>
    <property type="match status" value="1"/>
</dbReference>
<dbReference type="InterPro" id="IPR002740">
    <property type="entry name" value="EVE_domain"/>
</dbReference>
<proteinExistence type="predicted"/>
<gene>
    <name evidence="2" type="ORF">SAMN05421779_102296</name>
</gene>
<dbReference type="InterPro" id="IPR015947">
    <property type="entry name" value="PUA-like_sf"/>
</dbReference>
<evidence type="ECO:0000313" key="2">
    <source>
        <dbReference type="EMBL" id="SIS48983.1"/>
    </source>
</evidence>
<name>A0A1N7JI11_9PROT</name>
<dbReference type="Proteomes" id="UP000185678">
    <property type="component" value="Unassembled WGS sequence"/>
</dbReference>
<dbReference type="PANTHER" id="PTHR14087">
    <property type="entry name" value="THYMOCYTE NUCLEAR PROTEIN 1"/>
    <property type="match status" value="1"/>
</dbReference>
<sequence>MAFWLVKSEPECWSWDDHCRAGTAPWDGVRNHQANGYMKAMVIGDQALFYHSQSQRAAIGVLTVTAPWSPDPEDVTGRFGVVGMRADSALVRPVTLAQIKADPRLAHLALLRQSRLSVVPIDAEAWAIILDLAGGLTDAASPAALR</sequence>
<feature type="domain" description="EVE" evidence="1">
    <location>
        <begin position="2"/>
        <end position="131"/>
    </location>
</feature>
<dbReference type="STRING" id="80876.SAMN05421779_102296"/>
<protein>
    <submittedName>
        <fullName evidence="2">Predicted RNA-binding protein, contains PUA-like domain</fullName>
    </submittedName>
</protein>
<dbReference type="RefSeq" id="WP_076399181.1">
    <property type="nucleotide sequence ID" value="NZ_FTOA01000002.1"/>
</dbReference>
<keyword evidence="3" id="KW-1185">Reference proteome</keyword>
<reference evidence="2 3" key="1">
    <citation type="submission" date="2017-01" db="EMBL/GenBank/DDBJ databases">
        <authorList>
            <person name="Mah S.A."/>
            <person name="Swanson W.J."/>
            <person name="Moy G.W."/>
            <person name="Vacquier V.D."/>
        </authorList>
    </citation>
    <scope>NUCLEOTIDE SEQUENCE [LARGE SCALE GENOMIC DNA]</scope>
    <source>
        <strain evidence="2 3">DSM 11589</strain>
    </source>
</reference>
<evidence type="ECO:0000313" key="3">
    <source>
        <dbReference type="Proteomes" id="UP000185678"/>
    </source>
</evidence>
<dbReference type="AlphaFoldDB" id="A0A1N7JI11"/>